<gene>
    <name evidence="2" type="ORF">P3G67_19580</name>
</gene>
<keyword evidence="3" id="KW-1185">Reference proteome</keyword>
<organism evidence="2 3">
    <name type="scientific">Streptomyces silvisoli</name>
    <dbReference type="NCBI Taxonomy" id="3034235"/>
    <lineage>
        <taxon>Bacteria</taxon>
        <taxon>Bacillati</taxon>
        <taxon>Actinomycetota</taxon>
        <taxon>Actinomycetes</taxon>
        <taxon>Kitasatosporales</taxon>
        <taxon>Streptomycetaceae</taxon>
        <taxon>Streptomyces</taxon>
    </lineage>
</organism>
<dbReference type="Proteomes" id="UP001216579">
    <property type="component" value="Unassembled WGS sequence"/>
</dbReference>
<evidence type="ECO:0000313" key="3">
    <source>
        <dbReference type="Proteomes" id="UP001216579"/>
    </source>
</evidence>
<dbReference type="InterPro" id="IPR005509">
    <property type="entry name" value="AfsA_hotdog_dom"/>
</dbReference>
<proteinExistence type="predicted"/>
<dbReference type="InterPro" id="IPR047757">
    <property type="entry name" value="AfsA-like"/>
</dbReference>
<dbReference type="Pfam" id="PF03756">
    <property type="entry name" value="AfsA"/>
    <property type="match status" value="2"/>
</dbReference>
<feature type="domain" description="A-factor biosynthesis hotdog" evidence="1">
    <location>
        <begin position="203"/>
        <end position="305"/>
    </location>
</feature>
<evidence type="ECO:0000313" key="2">
    <source>
        <dbReference type="EMBL" id="MDF3291397.1"/>
    </source>
</evidence>
<reference evidence="2 3" key="1">
    <citation type="submission" date="2023-03" db="EMBL/GenBank/DDBJ databases">
        <title>Draft genome sequence of Streptomyces sp. RB6PN23 isolated from peat swamp forest in Thailand.</title>
        <authorList>
            <person name="Klaysubun C."/>
            <person name="Duangmal K."/>
        </authorList>
    </citation>
    <scope>NUCLEOTIDE SEQUENCE [LARGE SCALE GENOMIC DNA]</scope>
    <source>
        <strain evidence="2 3">RB6PN23</strain>
    </source>
</reference>
<protein>
    <submittedName>
        <fullName evidence="2">ScbA/BarX family gamma-butyrolactone biosynthesis protein</fullName>
    </submittedName>
</protein>
<evidence type="ECO:0000259" key="1">
    <source>
        <dbReference type="Pfam" id="PF03756"/>
    </source>
</evidence>
<name>A0ABT5ZNL7_9ACTN</name>
<comment type="caution">
    <text evidence="2">The sequence shown here is derived from an EMBL/GenBank/DDBJ whole genome shotgun (WGS) entry which is preliminary data.</text>
</comment>
<accession>A0ABT5ZNL7</accession>
<feature type="domain" description="A-factor biosynthesis hotdog" evidence="1">
    <location>
        <begin position="35"/>
        <end position="171"/>
    </location>
</feature>
<sequence length="329" mass="36124">MTQRLSAVRTAGDVVPGVARGMAASDAAAPVARELVHRTSEHEVLPTGWTRLDDSHFSVSVRWPRDHRCFAPVGGHHDALLVAETMRQATILLAHAEMDVPLNHHFVMWGLEYSVTDVARLALDDRPDAVETVVTCSEVQRRGNRLSSMRTEYVLWRAGRVLATGRARLTCTSAQVYARLRGERLAAAGLAVPLLPAVPPEQVGRTAIEDVALAPVPQERAWRLRVDSGHPSYFHRPNDHVPGMLLLEAARQAAHSVSSAERFVPTAVDVAFHRYAELDSPCWITAGPPRADPWGGRTVRVSGHQDNELVFLATLAGAAPDEPDEWRSR</sequence>
<dbReference type="NCBIfam" id="NF041195">
    <property type="entry name" value="ScbA_BarX_GamBu"/>
    <property type="match status" value="1"/>
</dbReference>
<dbReference type="EMBL" id="JARJBC010000012">
    <property type="protein sequence ID" value="MDF3291397.1"/>
    <property type="molecule type" value="Genomic_DNA"/>
</dbReference>
<dbReference type="RefSeq" id="WP_276094593.1">
    <property type="nucleotide sequence ID" value="NZ_JARJBC010000012.1"/>
</dbReference>